<reference evidence="4" key="3">
    <citation type="journal article" date="2017" name="Nature">
        <title>Genome sequence of the progenitor of the wheat D genome Aegilops tauschii.</title>
        <authorList>
            <person name="Luo M.C."/>
            <person name="Gu Y.Q."/>
            <person name="Puiu D."/>
            <person name="Wang H."/>
            <person name="Twardziok S.O."/>
            <person name="Deal K.R."/>
            <person name="Huo N."/>
            <person name="Zhu T."/>
            <person name="Wang L."/>
            <person name="Wang Y."/>
            <person name="McGuire P.E."/>
            <person name="Liu S."/>
            <person name="Long H."/>
            <person name="Ramasamy R.K."/>
            <person name="Rodriguez J.C."/>
            <person name="Van S.L."/>
            <person name="Yuan L."/>
            <person name="Wang Z."/>
            <person name="Xia Z."/>
            <person name="Xiao L."/>
            <person name="Anderson O.D."/>
            <person name="Ouyang S."/>
            <person name="Liang Y."/>
            <person name="Zimin A.V."/>
            <person name="Pertea G."/>
            <person name="Qi P."/>
            <person name="Bennetzen J.L."/>
            <person name="Dai X."/>
            <person name="Dawson M.W."/>
            <person name="Muller H.G."/>
            <person name="Kugler K."/>
            <person name="Rivarola-Duarte L."/>
            <person name="Spannagl M."/>
            <person name="Mayer K.F.X."/>
            <person name="Lu F.H."/>
            <person name="Bevan M.W."/>
            <person name="Leroy P."/>
            <person name="Li P."/>
            <person name="You F.M."/>
            <person name="Sun Q."/>
            <person name="Liu Z."/>
            <person name="Lyons E."/>
            <person name="Wicker T."/>
            <person name="Salzberg S.L."/>
            <person name="Devos K.M."/>
            <person name="Dvorak J."/>
        </authorList>
    </citation>
    <scope>NUCLEOTIDE SEQUENCE [LARGE SCALE GENOMIC DNA]</scope>
    <source>
        <strain evidence="4">cv. AL8/78</strain>
    </source>
</reference>
<name>A0A453Q4K1_AEGTS</name>
<evidence type="ECO:0000313" key="5">
    <source>
        <dbReference type="Proteomes" id="UP000015105"/>
    </source>
</evidence>
<feature type="compositionally biased region" description="Basic and acidic residues" evidence="2">
    <location>
        <begin position="146"/>
        <end position="158"/>
    </location>
</feature>
<dbReference type="GO" id="GO:0008270">
    <property type="term" value="F:zinc ion binding"/>
    <property type="evidence" value="ECO:0007669"/>
    <property type="project" value="UniProtKB-KW"/>
</dbReference>
<reference evidence="5" key="1">
    <citation type="journal article" date="2014" name="Science">
        <title>Ancient hybridizations among the ancestral genomes of bread wheat.</title>
        <authorList>
            <consortium name="International Wheat Genome Sequencing Consortium,"/>
            <person name="Marcussen T."/>
            <person name="Sandve S.R."/>
            <person name="Heier L."/>
            <person name="Spannagl M."/>
            <person name="Pfeifer M."/>
            <person name="Jakobsen K.S."/>
            <person name="Wulff B.B."/>
            <person name="Steuernagel B."/>
            <person name="Mayer K.F."/>
            <person name="Olsen O.A."/>
        </authorList>
    </citation>
    <scope>NUCLEOTIDE SEQUENCE [LARGE SCALE GENOMIC DNA]</scope>
    <source>
        <strain evidence="5">cv. AL8/78</strain>
    </source>
</reference>
<dbReference type="Gramene" id="AET6Gv20979800.1">
    <property type="protein sequence ID" value="AET6Gv20979800.1"/>
    <property type="gene ID" value="AET6Gv20979800"/>
</dbReference>
<dbReference type="InterPro" id="IPR001878">
    <property type="entry name" value="Znf_CCHC"/>
</dbReference>
<proteinExistence type="predicted"/>
<keyword evidence="1" id="KW-0863">Zinc-finger</keyword>
<dbReference type="Proteomes" id="UP000015105">
    <property type="component" value="Chromosome 6D"/>
</dbReference>
<dbReference type="SUPFAM" id="SSF57756">
    <property type="entry name" value="Retrovirus zinc finger-like domains"/>
    <property type="match status" value="1"/>
</dbReference>
<dbReference type="PANTHER" id="PTHR31286:SF166">
    <property type="entry name" value="OS01G0177800 PROTEIN"/>
    <property type="match status" value="1"/>
</dbReference>
<accession>A0A453Q4K1</accession>
<evidence type="ECO:0000313" key="4">
    <source>
        <dbReference type="EnsemblPlants" id="AET6Gv20979800.1"/>
    </source>
</evidence>
<dbReference type="PROSITE" id="PS50158">
    <property type="entry name" value="ZF_CCHC"/>
    <property type="match status" value="1"/>
</dbReference>
<feature type="compositionally biased region" description="Basic and acidic residues" evidence="2">
    <location>
        <begin position="165"/>
        <end position="175"/>
    </location>
</feature>
<evidence type="ECO:0000256" key="1">
    <source>
        <dbReference type="PROSITE-ProRule" id="PRU00047"/>
    </source>
</evidence>
<keyword evidence="1" id="KW-0862">Zinc</keyword>
<reference evidence="4" key="5">
    <citation type="journal article" date="2021" name="G3 (Bethesda)">
        <title>Aegilops tauschii genome assembly Aet v5.0 features greater sequence contiguity and improved annotation.</title>
        <authorList>
            <person name="Wang L."/>
            <person name="Zhu T."/>
            <person name="Rodriguez J.C."/>
            <person name="Deal K.R."/>
            <person name="Dubcovsky J."/>
            <person name="McGuire P.E."/>
            <person name="Lux T."/>
            <person name="Spannagl M."/>
            <person name="Mayer K.F.X."/>
            <person name="Baldrich P."/>
            <person name="Meyers B.C."/>
            <person name="Huo N."/>
            <person name="Gu Y.Q."/>
            <person name="Zhou H."/>
            <person name="Devos K.M."/>
            <person name="Bennetzen J.L."/>
            <person name="Unver T."/>
            <person name="Budak H."/>
            <person name="Gulick P.J."/>
            <person name="Galiba G."/>
            <person name="Kalapos B."/>
            <person name="Nelson D.R."/>
            <person name="Li P."/>
            <person name="You F.M."/>
            <person name="Luo M.C."/>
            <person name="Dvorak J."/>
        </authorList>
    </citation>
    <scope>NUCLEOTIDE SEQUENCE [LARGE SCALE GENOMIC DNA]</scope>
    <source>
        <strain evidence="4">cv. AL8/78</strain>
    </source>
</reference>
<organism evidence="4 5">
    <name type="scientific">Aegilops tauschii subsp. strangulata</name>
    <name type="common">Goatgrass</name>
    <dbReference type="NCBI Taxonomy" id="200361"/>
    <lineage>
        <taxon>Eukaryota</taxon>
        <taxon>Viridiplantae</taxon>
        <taxon>Streptophyta</taxon>
        <taxon>Embryophyta</taxon>
        <taxon>Tracheophyta</taxon>
        <taxon>Spermatophyta</taxon>
        <taxon>Magnoliopsida</taxon>
        <taxon>Liliopsida</taxon>
        <taxon>Poales</taxon>
        <taxon>Poaceae</taxon>
        <taxon>BOP clade</taxon>
        <taxon>Pooideae</taxon>
        <taxon>Triticodae</taxon>
        <taxon>Triticeae</taxon>
        <taxon>Triticinae</taxon>
        <taxon>Aegilops</taxon>
    </lineage>
</organism>
<dbReference type="AlphaFoldDB" id="A0A453Q4K1"/>
<evidence type="ECO:0000259" key="3">
    <source>
        <dbReference type="PROSITE" id="PS50158"/>
    </source>
</evidence>
<dbReference type="InterPro" id="IPR036875">
    <property type="entry name" value="Znf_CCHC_sf"/>
</dbReference>
<sequence>MNRTWGESLGAKIGTVEKVDVDSQGRAWGNYLRVRVSVEISKPLLRWVTAYSKKKKAYERYEVQYERIPHYCFSCGIIGHSSLECPTPGERDEEGKLPYNADRLCVKDDRKKNILTSWSGQSPQSSGKSSHCGEKNSGAQRSPRSNSEEKDSDIKEMQDGVTSPFEKKELDYKQK</sequence>
<reference evidence="4" key="4">
    <citation type="submission" date="2019-03" db="UniProtKB">
        <authorList>
            <consortium name="EnsemblPlants"/>
        </authorList>
    </citation>
    <scope>IDENTIFICATION</scope>
</reference>
<dbReference type="EnsemblPlants" id="AET6Gv20979800.1">
    <property type="protein sequence ID" value="AET6Gv20979800.1"/>
    <property type="gene ID" value="AET6Gv20979800"/>
</dbReference>
<dbReference type="InterPro" id="IPR040256">
    <property type="entry name" value="At4g02000-like"/>
</dbReference>
<feature type="domain" description="CCHC-type" evidence="3">
    <location>
        <begin position="72"/>
        <end position="86"/>
    </location>
</feature>
<feature type="region of interest" description="Disordered" evidence="2">
    <location>
        <begin position="115"/>
        <end position="175"/>
    </location>
</feature>
<keyword evidence="1" id="KW-0479">Metal-binding</keyword>
<dbReference type="STRING" id="200361.A0A453Q4K1"/>
<keyword evidence="5" id="KW-1185">Reference proteome</keyword>
<dbReference type="PANTHER" id="PTHR31286">
    <property type="entry name" value="GLYCINE-RICH CELL WALL STRUCTURAL PROTEIN 1.8-LIKE"/>
    <property type="match status" value="1"/>
</dbReference>
<protein>
    <recommendedName>
        <fullName evidence="3">CCHC-type domain-containing protein</fullName>
    </recommendedName>
</protein>
<dbReference type="GO" id="GO:0003676">
    <property type="term" value="F:nucleic acid binding"/>
    <property type="evidence" value="ECO:0007669"/>
    <property type="project" value="InterPro"/>
</dbReference>
<feature type="compositionally biased region" description="Low complexity" evidence="2">
    <location>
        <begin position="117"/>
        <end position="130"/>
    </location>
</feature>
<evidence type="ECO:0000256" key="2">
    <source>
        <dbReference type="SAM" id="MobiDB-lite"/>
    </source>
</evidence>
<reference evidence="5" key="2">
    <citation type="journal article" date="2017" name="Nat. Plants">
        <title>The Aegilops tauschii genome reveals multiple impacts of transposons.</title>
        <authorList>
            <person name="Zhao G."/>
            <person name="Zou C."/>
            <person name="Li K."/>
            <person name="Wang K."/>
            <person name="Li T."/>
            <person name="Gao L."/>
            <person name="Zhang X."/>
            <person name="Wang H."/>
            <person name="Yang Z."/>
            <person name="Liu X."/>
            <person name="Jiang W."/>
            <person name="Mao L."/>
            <person name="Kong X."/>
            <person name="Jiao Y."/>
            <person name="Jia J."/>
        </authorList>
    </citation>
    <scope>NUCLEOTIDE SEQUENCE [LARGE SCALE GENOMIC DNA]</scope>
    <source>
        <strain evidence="5">cv. AL8/78</strain>
    </source>
</reference>